<protein>
    <recommendedName>
        <fullName evidence="2">Helix-turn-helix domain-containing protein</fullName>
    </recommendedName>
</protein>
<proteinExistence type="predicted"/>
<comment type="caution">
    <text evidence="1">The sequence shown here is derived from an EMBL/GenBank/DDBJ whole genome shotgun (WGS) entry which is preliminary data.</text>
</comment>
<sequence>MLPDNRKIFLALLADNGLTQAKAAYLICEYTRRPCSVRTVRSWVNDPTKPSSRPCPEWAVNALDGALQNKRNK</sequence>
<organism evidence="1">
    <name type="scientific">Salmonella enterica</name>
    <name type="common">Salmonella choleraesuis</name>
    <dbReference type="NCBI Taxonomy" id="28901"/>
    <lineage>
        <taxon>Bacteria</taxon>
        <taxon>Pseudomonadati</taxon>
        <taxon>Pseudomonadota</taxon>
        <taxon>Gammaproteobacteria</taxon>
        <taxon>Enterobacterales</taxon>
        <taxon>Enterobacteriaceae</taxon>
        <taxon>Salmonella</taxon>
    </lineage>
</organism>
<evidence type="ECO:0000313" key="1">
    <source>
        <dbReference type="EMBL" id="MIU28026.1"/>
    </source>
</evidence>
<name>A0A3R0GCK8_SALER</name>
<dbReference type="Proteomes" id="UP000885302">
    <property type="component" value="Unassembled WGS sequence"/>
</dbReference>
<dbReference type="AlphaFoldDB" id="A0A3R0GCK8"/>
<dbReference type="EMBL" id="RSTY01000029">
    <property type="protein sequence ID" value="MIU28026.1"/>
    <property type="molecule type" value="Genomic_DNA"/>
</dbReference>
<evidence type="ECO:0008006" key="2">
    <source>
        <dbReference type="Google" id="ProtNLM"/>
    </source>
</evidence>
<reference evidence="1" key="1">
    <citation type="submission" date="2018-07" db="EMBL/GenBank/DDBJ databases">
        <authorList>
            <consortium name="GenomeTrakr network: Whole genome sequencing for foodborne pathogen traceback"/>
        </authorList>
    </citation>
    <scope>NUCLEOTIDE SEQUENCE [LARGE SCALE GENOMIC DNA]</scope>
    <source>
        <strain evidence="1">MOD1-Lipp-451</strain>
    </source>
</reference>
<gene>
    <name evidence="1" type="ORF">ATR96_24815</name>
</gene>
<accession>A0A3R0GCK8</accession>